<feature type="compositionally biased region" description="Basic and acidic residues" evidence="2">
    <location>
        <begin position="171"/>
        <end position="198"/>
    </location>
</feature>
<dbReference type="STRING" id="51240.A0A2I4DGX5"/>
<dbReference type="KEGG" id="jre:108980037"/>
<sequence length="392" mass="43663">MEPQPLKLVMVQGPREGETLEFPLGSSIRIGRLVRGNNVPIKDLGISSKHLSIESSASGSGKWILRDLDSSNGTLLNATKVLPYTPYDLRDADSIKIGERTSFLVKIDGHDASQLRRNPRRQAAEKCTVEPVAENRSRRGKASKVSEANCDEKGEELETGNRRKGRPRKARVLESEDAAEKLREPESENVRPVEEKPARQTRTRRTRSAKESAVLEPILEKIPENSGVECGGVEVKGRKTRAGARRRKNLCQESLDCARVDAAENNENVEEPAHLGENIRTDVDKGATTGVDALENVEETNLEENDIINAGKGTATGFNDEVERGSGSGVKEEGLDLERMTLEDWFNYLEVHLPKQIIHETEEMIEGMEQKAERVREYILEQRNERGKVPVG</sequence>
<dbReference type="RefSeq" id="XP_018806398.1">
    <property type="nucleotide sequence ID" value="XM_018950853.2"/>
</dbReference>
<evidence type="ECO:0000313" key="4">
    <source>
        <dbReference type="RefSeq" id="XP_018806398.1"/>
    </source>
</evidence>
<dbReference type="SUPFAM" id="SSF49879">
    <property type="entry name" value="SMAD/FHA domain"/>
    <property type="match status" value="1"/>
</dbReference>
<dbReference type="OrthoDB" id="687730at2759"/>
<reference evidence="4" key="1">
    <citation type="submission" date="2025-08" db="UniProtKB">
        <authorList>
            <consortium name="RefSeq"/>
        </authorList>
    </citation>
    <scope>IDENTIFICATION</scope>
    <source>
        <tissue evidence="4">Leaves</tissue>
    </source>
</reference>
<dbReference type="Proteomes" id="UP000235220">
    <property type="component" value="Chromosome 7"/>
</dbReference>
<dbReference type="PANTHER" id="PTHR23308">
    <property type="entry name" value="NUCLEAR INHIBITOR OF PROTEIN PHOSPHATASE-1"/>
    <property type="match status" value="1"/>
</dbReference>
<gene>
    <name evidence="4" type="primary">LOC108980037</name>
</gene>
<protein>
    <submittedName>
        <fullName evidence="4">FHA domain-containing protein At4g14490-like</fullName>
    </submittedName>
</protein>
<dbReference type="GO" id="GO:0003729">
    <property type="term" value="F:mRNA binding"/>
    <property type="evidence" value="ECO:0000318"/>
    <property type="project" value="GO_Central"/>
</dbReference>
<keyword evidence="1" id="KW-0175">Coiled coil</keyword>
<feature type="region of interest" description="Disordered" evidence="2">
    <location>
        <begin position="114"/>
        <end position="211"/>
    </location>
</feature>
<proteinExistence type="predicted"/>
<feature type="coiled-coil region" evidence="1">
    <location>
        <begin position="358"/>
        <end position="385"/>
    </location>
</feature>
<dbReference type="Pfam" id="PF00498">
    <property type="entry name" value="FHA"/>
    <property type="match status" value="1"/>
</dbReference>
<evidence type="ECO:0000313" key="3">
    <source>
        <dbReference type="Proteomes" id="UP000235220"/>
    </source>
</evidence>
<dbReference type="SMART" id="SM00240">
    <property type="entry name" value="FHA"/>
    <property type="match status" value="1"/>
</dbReference>
<dbReference type="InterPro" id="IPR050923">
    <property type="entry name" value="Cell_Proc_Reg/RNA_Proc"/>
</dbReference>
<feature type="compositionally biased region" description="Basic and acidic residues" evidence="2">
    <location>
        <begin position="122"/>
        <end position="137"/>
    </location>
</feature>
<dbReference type="InterPro" id="IPR000253">
    <property type="entry name" value="FHA_dom"/>
</dbReference>
<dbReference type="AlphaFoldDB" id="A0A2I4DGX5"/>
<dbReference type="Gene3D" id="2.60.200.20">
    <property type="match status" value="1"/>
</dbReference>
<dbReference type="GeneID" id="108980037"/>
<organism evidence="3 4">
    <name type="scientific">Juglans regia</name>
    <name type="common">English walnut</name>
    <dbReference type="NCBI Taxonomy" id="51240"/>
    <lineage>
        <taxon>Eukaryota</taxon>
        <taxon>Viridiplantae</taxon>
        <taxon>Streptophyta</taxon>
        <taxon>Embryophyta</taxon>
        <taxon>Tracheophyta</taxon>
        <taxon>Spermatophyta</taxon>
        <taxon>Magnoliopsida</taxon>
        <taxon>eudicotyledons</taxon>
        <taxon>Gunneridae</taxon>
        <taxon>Pentapetalae</taxon>
        <taxon>rosids</taxon>
        <taxon>fabids</taxon>
        <taxon>Fagales</taxon>
        <taxon>Juglandaceae</taxon>
        <taxon>Juglans</taxon>
    </lineage>
</organism>
<evidence type="ECO:0000256" key="2">
    <source>
        <dbReference type="SAM" id="MobiDB-lite"/>
    </source>
</evidence>
<dbReference type="InterPro" id="IPR008984">
    <property type="entry name" value="SMAD_FHA_dom_sf"/>
</dbReference>
<name>A0A2I4DGX5_JUGRE</name>
<accession>A0A2I4DGX5</accession>
<dbReference type="Gramene" id="Jr07_23910_p1">
    <property type="protein sequence ID" value="cds.Jr07_23910_p1"/>
    <property type="gene ID" value="Jr07_23910"/>
</dbReference>
<keyword evidence="3" id="KW-1185">Reference proteome</keyword>
<dbReference type="PROSITE" id="PS50006">
    <property type="entry name" value="FHA_DOMAIN"/>
    <property type="match status" value="1"/>
</dbReference>
<evidence type="ECO:0000256" key="1">
    <source>
        <dbReference type="SAM" id="Coils"/>
    </source>
</evidence>
<dbReference type="FunCoup" id="A0A2I4DGX5">
    <property type="interactions" value="170"/>
</dbReference>